<reference evidence="2 3" key="1">
    <citation type="journal article" date="2016" name="Nat. Commun.">
        <title>Thousands of microbial genomes shed light on interconnected biogeochemical processes in an aquifer system.</title>
        <authorList>
            <person name="Anantharaman K."/>
            <person name="Brown C.T."/>
            <person name="Hug L.A."/>
            <person name="Sharon I."/>
            <person name="Castelle C.J."/>
            <person name="Probst A.J."/>
            <person name="Thomas B.C."/>
            <person name="Singh A."/>
            <person name="Wilkins M.J."/>
            <person name="Karaoz U."/>
            <person name="Brodie E.L."/>
            <person name="Williams K.H."/>
            <person name="Hubbard S.S."/>
            <person name="Banfield J.F."/>
        </authorList>
    </citation>
    <scope>NUCLEOTIDE SEQUENCE [LARGE SCALE GENOMIC DNA]</scope>
</reference>
<sequence length="195" mass="21878">MKNQTGRDIRAIIGQEGLNKFILPFVSIIKVVALNIGSLGIVFVTLFLMSKLPAKAEKIKELRNQKIVKNEQVDIAFLMAGLEGNKETLDFINTYFADEEGLLKFYLAIDELRREGTLQKFVPLSGTPVKSSNQAMGYPIAIELKGSRESVNTAYLKILNLPFLIRPITFKYEVLTEESAVRLSLGVMLYTNETD</sequence>
<protein>
    <submittedName>
        <fullName evidence="2">Uncharacterized protein</fullName>
    </submittedName>
</protein>
<accession>A0A1F8CTR6</accession>
<comment type="caution">
    <text evidence="2">The sequence shown here is derived from an EMBL/GenBank/DDBJ whole genome shotgun (WGS) entry which is preliminary data.</text>
</comment>
<proteinExistence type="predicted"/>
<gene>
    <name evidence="2" type="ORF">A2382_00340</name>
</gene>
<keyword evidence="1" id="KW-0472">Membrane</keyword>
<feature type="transmembrane region" description="Helical" evidence="1">
    <location>
        <begin position="21"/>
        <end position="49"/>
    </location>
</feature>
<keyword evidence="1" id="KW-1133">Transmembrane helix</keyword>
<evidence type="ECO:0000256" key="1">
    <source>
        <dbReference type="SAM" id="Phobius"/>
    </source>
</evidence>
<dbReference type="STRING" id="1802538.A2382_00340"/>
<evidence type="ECO:0000313" key="2">
    <source>
        <dbReference type="EMBL" id="OGM79219.1"/>
    </source>
</evidence>
<name>A0A1F8CTR6_9BACT</name>
<organism evidence="2 3">
    <name type="scientific">Candidatus Woesebacteria bacterium RIFOXYB1_FULL_38_16</name>
    <dbReference type="NCBI Taxonomy" id="1802538"/>
    <lineage>
        <taxon>Bacteria</taxon>
        <taxon>Candidatus Woeseibacteriota</taxon>
    </lineage>
</organism>
<dbReference type="EMBL" id="MGHY01000018">
    <property type="protein sequence ID" value="OGM79219.1"/>
    <property type="molecule type" value="Genomic_DNA"/>
</dbReference>
<dbReference type="AlphaFoldDB" id="A0A1F8CTR6"/>
<dbReference type="Proteomes" id="UP000178999">
    <property type="component" value="Unassembled WGS sequence"/>
</dbReference>
<keyword evidence="1" id="KW-0812">Transmembrane</keyword>
<evidence type="ECO:0000313" key="3">
    <source>
        <dbReference type="Proteomes" id="UP000178999"/>
    </source>
</evidence>